<dbReference type="Pfam" id="PF07811">
    <property type="entry name" value="TadE"/>
    <property type="match status" value="1"/>
</dbReference>
<keyword evidence="1" id="KW-1133">Transmembrane helix</keyword>
<feature type="transmembrane region" description="Helical" evidence="1">
    <location>
        <begin position="20"/>
        <end position="39"/>
    </location>
</feature>
<dbReference type="EMBL" id="MPIN01000003">
    <property type="protein sequence ID" value="OJH40439.1"/>
    <property type="molecule type" value="Genomic_DNA"/>
</dbReference>
<evidence type="ECO:0000313" key="4">
    <source>
        <dbReference type="Proteomes" id="UP000182229"/>
    </source>
</evidence>
<evidence type="ECO:0000313" key="3">
    <source>
        <dbReference type="EMBL" id="OJH40439.1"/>
    </source>
</evidence>
<dbReference type="InterPro" id="IPR012495">
    <property type="entry name" value="TadE-like_dom"/>
</dbReference>
<dbReference type="OrthoDB" id="5490152at2"/>
<organism evidence="3 4">
    <name type="scientific">Cystobacter ferrugineus</name>
    <dbReference type="NCBI Taxonomy" id="83449"/>
    <lineage>
        <taxon>Bacteria</taxon>
        <taxon>Pseudomonadati</taxon>
        <taxon>Myxococcota</taxon>
        <taxon>Myxococcia</taxon>
        <taxon>Myxococcales</taxon>
        <taxon>Cystobacterineae</taxon>
        <taxon>Archangiaceae</taxon>
        <taxon>Cystobacter</taxon>
    </lineage>
</organism>
<dbReference type="AlphaFoldDB" id="A0A1L9BDW5"/>
<reference evidence="4" key="1">
    <citation type="submission" date="2016-11" db="EMBL/GenBank/DDBJ databases">
        <authorList>
            <person name="Shukria A."/>
            <person name="Stevens D.C."/>
        </authorList>
    </citation>
    <scope>NUCLEOTIDE SEQUENCE [LARGE SCALE GENOMIC DNA]</scope>
    <source>
        <strain evidence="4">Cbfe23</strain>
    </source>
</reference>
<gene>
    <name evidence="3" type="ORF">BON30_15605</name>
</gene>
<dbReference type="Proteomes" id="UP000182229">
    <property type="component" value="Unassembled WGS sequence"/>
</dbReference>
<comment type="caution">
    <text evidence="3">The sequence shown here is derived from an EMBL/GenBank/DDBJ whole genome shotgun (WGS) entry which is preliminary data.</text>
</comment>
<accession>A0A1L9BDW5</accession>
<name>A0A1L9BDW5_9BACT</name>
<keyword evidence="1" id="KW-0472">Membrane</keyword>
<keyword evidence="4" id="KW-1185">Reference proteome</keyword>
<sequence length="341" mass="38068">MAAFMSEHNPPSRESGQAAVESALVLPLMVFLGLGLIQLTMMQQAKLMTEYAAYCAARTGIVWNGNNERMHDAAIMALLPTMGRTDTLLHLGKTWALAQLYDEALQLLAWPNKKQSDDPKAGSTKTSSVPASVNGSNLFGQVRVDTVNPSWYSPIKSVWKLRSGAGWKELDFDGPDTYPQVPSLESKIAKFFNLALPDNDEEVYRKATVLSIRVRYWYELRVPFANWIIFTSWWAANAGVTLGGAIYKPTTDSGARITSKKGGMSEVGAVPVKGIEHQRGYNSLYGPEMTVLWMLATGSIPLLSKYVGKRYFIPLTATYSMRMQSNFYYKWLMHLEPEWGL</sequence>
<reference evidence="3 4" key="2">
    <citation type="submission" date="2016-12" db="EMBL/GenBank/DDBJ databases">
        <title>Draft Genome Sequence of Cystobacter ferrugineus Strain Cbfe23.</title>
        <authorList>
            <person name="Akbar S."/>
            <person name="Dowd S.E."/>
            <person name="Stevens D.C."/>
        </authorList>
    </citation>
    <scope>NUCLEOTIDE SEQUENCE [LARGE SCALE GENOMIC DNA]</scope>
    <source>
        <strain evidence="3 4">Cbfe23</strain>
    </source>
</reference>
<proteinExistence type="predicted"/>
<feature type="domain" description="TadE-like" evidence="2">
    <location>
        <begin position="16"/>
        <end position="58"/>
    </location>
</feature>
<keyword evidence="1" id="KW-0812">Transmembrane</keyword>
<evidence type="ECO:0000259" key="2">
    <source>
        <dbReference type="Pfam" id="PF07811"/>
    </source>
</evidence>
<evidence type="ECO:0000256" key="1">
    <source>
        <dbReference type="SAM" id="Phobius"/>
    </source>
</evidence>
<protein>
    <submittedName>
        <fullName evidence="3">Pilus assembly protein</fullName>
    </submittedName>
</protein>
<dbReference type="STRING" id="83449.BON30_15605"/>